<organism evidence="3 4">
    <name type="scientific">Halomarina ordinaria</name>
    <dbReference type="NCBI Taxonomy" id="3033939"/>
    <lineage>
        <taxon>Archaea</taxon>
        <taxon>Methanobacteriati</taxon>
        <taxon>Methanobacteriota</taxon>
        <taxon>Stenosarchaea group</taxon>
        <taxon>Halobacteria</taxon>
        <taxon>Halobacteriales</taxon>
        <taxon>Natronomonadaceae</taxon>
        <taxon>Halomarina</taxon>
    </lineage>
</organism>
<dbReference type="AlphaFoldDB" id="A0ABD5UHQ9"/>
<keyword evidence="4" id="KW-1185">Reference proteome</keyword>
<keyword evidence="1" id="KW-0560">Oxidoreductase</keyword>
<reference evidence="3 4" key="1">
    <citation type="journal article" date="2019" name="Int. J. Syst. Evol. Microbiol.">
        <title>The Global Catalogue of Microorganisms (GCM) 10K type strain sequencing project: providing services to taxonomists for standard genome sequencing and annotation.</title>
        <authorList>
            <consortium name="The Broad Institute Genomics Platform"/>
            <consortium name="The Broad Institute Genome Sequencing Center for Infectious Disease"/>
            <person name="Wu L."/>
            <person name="Ma J."/>
        </authorList>
    </citation>
    <scope>NUCLEOTIDE SEQUENCE [LARGE SCALE GENOMIC DNA]</scope>
    <source>
        <strain evidence="3 4">PSRA2</strain>
    </source>
</reference>
<dbReference type="PANTHER" id="PTHR43364:SF4">
    <property type="entry name" value="NAD(P)-LINKED OXIDOREDUCTASE SUPERFAMILY PROTEIN"/>
    <property type="match status" value="1"/>
</dbReference>
<evidence type="ECO:0000259" key="2">
    <source>
        <dbReference type="Pfam" id="PF00248"/>
    </source>
</evidence>
<feature type="domain" description="NADP-dependent oxidoreductase" evidence="2">
    <location>
        <begin position="18"/>
        <end position="323"/>
    </location>
</feature>
<accession>A0ABD5UHQ9</accession>
<dbReference type="Gene3D" id="3.20.20.100">
    <property type="entry name" value="NADP-dependent oxidoreductase domain"/>
    <property type="match status" value="1"/>
</dbReference>
<dbReference type="CDD" id="cd19081">
    <property type="entry name" value="AKR_AKR9C1"/>
    <property type="match status" value="1"/>
</dbReference>
<comment type="caution">
    <text evidence="3">The sequence shown here is derived from an EMBL/GenBank/DDBJ whole genome shotgun (WGS) entry which is preliminary data.</text>
</comment>
<name>A0ABD5UHQ9_9EURY</name>
<dbReference type="SUPFAM" id="SSF51430">
    <property type="entry name" value="NAD(P)-linked oxidoreductase"/>
    <property type="match status" value="1"/>
</dbReference>
<dbReference type="RefSeq" id="WP_304449295.1">
    <property type="nucleotide sequence ID" value="NZ_JARRAH010000001.1"/>
</dbReference>
<dbReference type="PANTHER" id="PTHR43364">
    <property type="entry name" value="NADH-SPECIFIC METHYLGLYOXAL REDUCTASE-RELATED"/>
    <property type="match status" value="1"/>
</dbReference>
<dbReference type="EMBL" id="JBHSXM010000001">
    <property type="protein sequence ID" value="MFC6837631.1"/>
    <property type="molecule type" value="Genomic_DNA"/>
</dbReference>
<dbReference type="GO" id="GO:0005829">
    <property type="term" value="C:cytosol"/>
    <property type="evidence" value="ECO:0007669"/>
    <property type="project" value="UniProtKB-ARBA"/>
</dbReference>
<protein>
    <submittedName>
        <fullName evidence="3">Aldo/keto reductase</fullName>
    </submittedName>
</protein>
<evidence type="ECO:0000256" key="1">
    <source>
        <dbReference type="ARBA" id="ARBA00023002"/>
    </source>
</evidence>
<gene>
    <name evidence="3" type="ORF">ACFQHK_14135</name>
</gene>
<evidence type="ECO:0000313" key="3">
    <source>
        <dbReference type="EMBL" id="MFC6837631.1"/>
    </source>
</evidence>
<dbReference type="GO" id="GO:0016491">
    <property type="term" value="F:oxidoreductase activity"/>
    <property type="evidence" value="ECO:0007669"/>
    <property type="project" value="UniProtKB-KW"/>
</dbReference>
<dbReference type="InterPro" id="IPR023210">
    <property type="entry name" value="NADP_OxRdtase_dom"/>
</dbReference>
<dbReference type="FunFam" id="3.20.20.100:FF:000004">
    <property type="entry name" value="Oxidoreductase, aldo/keto reductase"/>
    <property type="match status" value="1"/>
</dbReference>
<dbReference type="InterPro" id="IPR036812">
    <property type="entry name" value="NAD(P)_OxRdtase_dom_sf"/>
</dbReference>
<sequence>MSLSTVPLGRTGTTVSGLSFGTWRFGRETDTGELEVDRDQAHRLLSAYAEAGGNFIDTADMYGDGLSEEWIGDWLEGRDREDFVVASKVYWPTREDDPNGRGIGRKHLRRQVDRILDRLGTDYLDVLYCHRFDDQTPPEEFMRTLDGFVDDGRVNYLGASTFEPNAWEVARANEIADRRGYEPFTLAQPRYNLVNREIEGNYVEMCEAYDLGLCPWSPLAGGFLTGKYEREGSMPEGTRGAESDRFADRYLSEANFDALDVVRDVAEEVGATPAQVSVAWLMHHPQVTAPIVGARTVDQLEENLAADEVSLTDEQFERLAEAKEYSPMG</sequence>
<dbReference type="InterPro" id="IPR050523">
    <property type="entry name" value="AKR_Detox_Biosynth"/>
</dbReference>
<evidence type="ECO:0000313" key="4">
    <source>
        <dbReference type="Proteomes" id="UP001596406"/>
    </source>
</evidence>
<dbReference type="Proteomes" id="UP001596406">
    <property type="component" value="Unassembled WGS sequence"/>
</dbReference>
<proteinExistence type="predicted"/>
<dbReference type="Pfam" id="PF00248">
    <property type="entry name" value="Aldo_ket_red"/>
    <property type="match status" value="1"/>
</dbReference>